<name>G3INX5_CRIGR</name>
<organism evidence="2 3">
    <name type="scientific">Cricetulus griseus</name>
    <name type="common">Chinese hamster</name>
    <name type="synonym">Cricetulus barabensis griseus</name>
    <dbReference type="NCBI Taxonomy" id="10029"/>
    <lineage>
        <taxon>Eukaryota</taxon>
        <taxon>Metazoa</taxon>
        <taxon>Chordata</taxon>
        <taxon>Craniata</taxon>
        <taxon>Vertebrata</taxon>
        <taxon>Euteleostomi</taxon>
        <taxon>Mammalia</taxon>
        <taxon>Eutheria</taxon>
        <taxon>Euarchontoglires</taxon>
        <taxon>Glires</taxon>
        <taxon>Rodentia</taxon>
        <taxon>Myomorpha</taxon>
        <taxon>Muroidea</taxon>
        <taxon>Cricetidae</taxon>
        <taxon>Cricetinae</taxon>
        <taxon>Cricetulus</taxon>
    </lineage>
</organism>
<dbReference type="Proteomes" id="UP000001075">
    <property type="component" value="Unassembled WGS sequence"/>
</dbReference>
<evidence type="ECO:0000313" key="2">
    <source>
        <dbReference type="EMBL" id="EGW15369.1"/>
    </source>
</evidence>
<dbReference type="EMBL" id="JH007785">
    <property type="protein sequence ID" value="EGW15369.1"/>
    <property type="molecule type" value="Genomic_DNA"/>
</dbReference>
<accession>G3INX5</accession>
<protein>
    <submittedName>
        <fullName evidence="2">Uncharacterized protein</fullName>
    </submittedName>
</protein>
<feature type="region of interest" description="Disordered" evidence="1">
    <location>
        <begin position="1"/>
        <end position="67"/>
    </location>
</feature>
<reference evidence="3" key="1">
    <citation type="journal article" date="2011" name="Nat. Biotechnol.">
        <title>The genomic sequence of the Chinese hamster ovary (CHO)-K1 cell line.</title>
        <authorList>
            <person name="Xu X."/>
            <person name="Nagarajan H."/>
            <person name="Lewis N.E."/>
            <person name="Pan S."/>
            <person name="Cai Z."/>
            <person name="Liu X."/>
            <person name="Chen W."/>
            <person name="Xie M."/>
            <person name="Wang W."/>
            <person name="Hammond S."/>
            <person name="Andersen M.R."/>
            <person name="Neff N."/>
            <person name="Passarelli B."/>
            <person name="Koh W."/>
            <person name="Fan H.C."/>
            <person name="Wang J."/>
            <person name="Gui Y."/>
            <person name="Lee K.H."/>
            <person name="Betenbaugh M.J."/>
            <person name="Quake S.R."/>
            <person name="Famili I."/>
            <person name="Palsson B.O."/>
            <person name="Wang J."/>
        </authorList>
    </citation>
    <scope>NUCLEOTIDE SEQUENCE [LARGE SCALE GENOMIC DNA]</scope>
    <source>
        <strain evidence="3">CHO K1 cell line</strain>
    </source>
</reference>
<sequence length="67" mass="7450">MLGDDVIGPNRRPPEPVPSPSLRTSPCTTKRSSGEKEGRRTHARAKRTWERDHLSVQHPSLLVHAGC</sequence>
<dbReference type="InParanoid" id="G3INX5"/>
<gene>
    <name evidence="2" type="ORF">I79_025671</name>
</gene>
<evidence type="ECO:0000256" key="1">
    <source>
        <dbReference type="SAM" id="MobiDB-lite"/>
    </source>
</evidence>
<evidence type="ECO:0000313" key="3">
    <source>
        <dbReference type="Proteomes" id="UP000001075"/>
    </source>
</evidence>
<feature type="compositionally biased region" description="Polar residues" evidence="1">
    <location>
        <begin position="22"/>
        <end position="31"/>
    </location>
</feature>
<proteinExistence type="predicted"/>
<dbReference type="AlphaFoldDB" id="G3INX5"/>